<dbReference type="Pfam" id="PF11923">
    <property type="entry name" value="NFACT-C"/>
    <property type="match status" value="1"/>
</dbReference>
<feature type="compositionally biased region" description="Acidic residues" evidence="7">
    <location>
        <begin position="673"/>
        <end position="691"/>
    </location>
</feature>
<feature type="compositionally biased region" description="Low complexity" evidence="7">
    <location>
        <begin position="745"/>
        <end position="754"/>
    </location>
</feature>
<comment type="subcellular location">
    <subcellularLocation>
        <location evidence="1">Cytoplasm</location>
    </subcellularLocation>
</comment>
<evidence type="ECO:0000256" key="6">
    <source>
        <dbReference type="SAM" id="Coils"/>
    </source>
</evidence>
<evidence type="ECO:0000259" key="8">
    <source>
        <dbReference type="Pfam" id="PF05670"/>
    </source>
</evidence>
<dbReference type="GO" id="GO:0043023">
    <property type="term" value="F:ribosomal large subunit binding"/>
    <property type="evidence" value="ECO:0007669"/>
    <property type="project" value="TreeGrafter"/>
</dbReference>
<feature type="compositionally biased region" description="Basic residues" evidence="7">
    <location>
        <begin position="755"/>
        <end position="767"/>
    </location>
</feature>
<dbReference type="Gene3D" id="2.30.310.10">
    <property type="entry name" value="ibrinogen binding protein from staphylococcus aureus domain"/>
    <property type="match status" value="1"/>
</dbReference>
<feature type="region of interest" description="Disordered" evidence="7">
    <location>
        <begin position="670"/>
        <end position="813"/>
    </location>
</feature>
<gene>
    <name evidence="10" type="ORF">O9G_000687</name>
</gene>
<dbReference type="GO" id="GO:0000049">
    <property type="term" value="F:tRNA binding"/>
    <property type="evidence" value="ECO:0007669"/>
    <property type="project" value="TreeGrafter"/>
</dbReference>
<feature type="compositionally biased region" description="Basic and acidic residues" evidence="7">
    <location>
        <begin position="789"/>
        <end position="813"/>
    </location>
</feature>
<keyword evidence="11" id="KW-1185">Reference proteome</keyword>
<protein>
    <recommendedName>
        <fullName evidence="5">Ribosome quality control complex subunit 2</fullName>
    </recommendedName>
</protein>
<dbReference type="STRING" id="988480.A0A075B2T9"/>
<feature type="domain" description="NFACT protein C-terminal" evidence="9">
    <location>
        <begin position="835"/>
        <end position="927"/>
    </location>
</feature>
<dbReference type="InterPro" id="IPR051608">
    <property type="entry name" value="RQC_Subunit_NEMF"/>
</dbReference>
<dbReference type="Pfam" id="PF05833">
    <property type="entry name" value="NFACT_N"/>
    <property type="match status" value="1"/>
</dbReference>
<organism evidence="10 11">
    <name type="scientific">Rozella allomycis (strain CSF55)</name>
    <dbReference type="NCBI Taxonomy" id="988480"/>
    <lineage>
        <taxon>Eukaryota</taxon>
        <taxon>Fungi</taxon>
        <taxon>Fungi incertae sedis</taxon>
        <taxon>Cryptomycota</taxon>
        <taxon>Cryptomycota incertae sedis</taxon>
        <taxon>Rozella</taxon>
    </lineage>
</organism>
<dbReference type="GO" id="GO:0005737">
    <property type="term" value="C:cytoplasm"/>
    <property type="evidence" value="ECO:0007669"/>
    <property type="project" value="UniProtKB-SubCell"/>
</dbReference>
<reference evidence="10 11" key="1">
    <citation type="journal article" date="2013" name="Curr. Biol.">
        <title>Shared signatures of parasitism and phylogenomics unite Cryptomycota and microsporidia.</title>
        <authorList>
            <person name="James T.Y."/>
            <person name="Pelin A."/>
            <person name="Bonen L."/>
            <person name="Ahrendt S."/>
            <person name="Sain D."/>
            <person name="Corradi N."/>
            <person name="Stajich J.E."/>
        </authorList>
    </citation>
    <scope>NUCLEOTIDE SEQUENCE [LARGE SCALE GENOMIC DNA]</scope>
    <source>
        <strain evidence="10 11">CSF55</strain>
    </source>
</reference>
<proteinExistence type="inferred from homology"/>
<dbReference type="GO" id="GO:0072344">
    <property type="term" value="P:rescue of stalled ribosome"/>
    <property type="evidence" value="ECO:0007669"/>
    <property type="project" value="TreeGrafter"/>
</dbReference>
<feature type="compositionally biased region" description="Basic and acidic residues" evidence="7">
    <location>
        <begin position="693"/>
        <end position="707"/>
    </location>
</feature>
<dbReference type="Pfam" id="PF05670">
    <property type="entry name" value="NFACT-R_1"/>
    <property type="match status" value="1"/>
</dbReference>
<dbReference type="PANTHER" id="PTHR15239:SF6">
    <property type="entry name" value="RIBOSOME QUALITY CONTROL COMPLEX SUBUNIT NEMF"/>
    <property type="match status" value="1"/>
</dbReference>
<accession>A0A075B2T9</accession>
<evidence type="ECO:0000259" key="9">
    <source>
        <dbReference type="Pfam" id="PF11923"/>
    </source>
</evidence>
<feature type="compositionally biased region" description="Basic residues" evidence="7">
    <location>
        <begin position="708"/>
        <end position="725"/>
    </location>
</feature>
<dbReference type="PANTHER" id="PTHR15239">
    <property type="entry name" value="NUCLEAR EXPORT MEDIATOR FACTOR NEMF"/>
    <property type="match status" value="1"/>
</dbReference>
<evidence type="ECO:0000256" key="2">
    <source>
        <dbReference type="ARBA" id="ARBA00008318"/>
    </source>
</evidence>
<evidence type="ECO:0000313" key="11">
    <source>
        <dbReference type="Proteomes" id="UP000030755"/>
    </source>
</evidence>
<evidence type="ECO:0000256" key="5">
    <source>
        <dbReference type="ARBA" id="ARBA00070414"/>
    </source>
</evidence>
<dbReference type="OMA" id="CEAGAWC"/>
<evidence type="ECO:0000313" key="10">
    <source>
        <dbReference type="EMBL" id="EPZ35291.1"/>
    </source>
</evidence>
<dbReference type="GO" id="GO:1990116">
    <property type="term" value="P:ribosome-associated ubiquitin-dependent protein catabolic process"/>
    <property type="evidence" value="ECO:0007669"/>
    <property type="project" value="TreeGrafter"/>
</dbReference>
<dbReference type="FunFam" id="2.30.310.10:FF:000003">
    <property type="entry name" value="Zinc knuckle domain containing protein"/>
    <property type="match status" value="1"/>
</dbReference>
<dbReference type="InterPro" id="IPR021846">
    <property type="entry name" value="NFACT-C"/>
</dbReference>
<dbReference type="InterPro" id="IPR008532">
    <property type="entry name" value="NFACT_RNA-bd"/>
</dbReference>
<feature type="domain" description="NFACT RNA-binding" evidence="8">
    <location>
        <begin position="461"/>
        <end position="571"/>
    </location>
</feature>
<evidence type="ECO:0000256" key="7">
    <source>
        <dbReference type="SAM" id="MobiDB-lite"/>
    </source>
</evidence>
<sequence length="949" mass="109623">MKQRVTLLDICALHHDLQSLIGLRCQNIYDTPGNAKLFVFKFAKPSEKKYFVVESGFRCNLTTYDRQEEGTHMPHGFTMKMRKFLRTKRCNAVYQLGYDRIIVMEFGEGESKNYLVMEFYASGNVILLDKNKVIQCILRSVNTENIKMVIGEAYSFENARYEIEYNAEWLLNNKSKEAIKKYVSSKSLFPLPLVEHVCLENGIEPSLPSIKMKDEDFQFLLLKLEEKLREIKETPSKGFLYEKCEGIYEEYHPIELLQLKSFKLLRYERFELAMDEFYMKSDVQKLELKAKQQEEVFNKKLESIRKELEKRIENLEMDQKQYQDKAMAIENNLEAADEAIKVVQSALMNAMDWKELEELIQDEKEDDNPIALLFVKLKLERNRITLKLDGIEVDLDISMSAFANAQKYYDMKRQALYKHDRTINATKQALKNAEIKIKHDLKQVKVTTTINKVRKPFWFEKFSWFISSENYLVLAGRDMQQNELLVKRHLRKGDLYVHADIHGAGSVIIKNPSGNPVPPATLNQAGCMSVCQSRAWDAKIVTSAYFVYADQVSKTAPSGEYLGTGSFMIRGKKNYLSPTQLVYGFGFLFKVDESCISRHLHERRKPENIDFENFQNELSNTFSKIELAEDQDEVEENKIEDLEIEVDQPENMGSSDLNIKDVEDDANINAENDNQESEDINVESEDLDAAGDENSKEDVENFEEMRSGSKKRISAKERKMMKKGKTGSGSINEVPIPEKKKEKQTQSQQQQQKVPRGKSGKKKKMLKKYSNQDEEERELRMSLLQSAGKKKEEKKPEKKEIKQKLPKEKKKESNIQEVTQIMTEENIETVEDINEETLTFIDSLTGCPQADDIILFAIPVCAPYSCLSNYKFKVKLTPGSLKKGKASKMALNLFLQIKELSQREKEVIKAVPENELINQMLGKVKVSAPQFDKLVKDTKKKKKRSAKSS</sequence>
<keyword evidence="4 6" id="KW-0175">Coiled coil</keyword>
<evidence type="ECO:0000256" key="4">
    <source>
        <dbReference type="ARBA" id="ARBA00023054"/>
    </source>
</evidence>
<dbReference type="GO" id="GO:1990112">
    <property type="term" value="C:RQC complex"/>
    <property type="evidence" value="ECO:0007669"/>
    <property type="project" value="TreeGrafter"/>
</dbReference>
<comment type="similarity">
    <text evidence="2">Belongs to the NEMF family.</text>
</comment>
<keyword evidence="3" id="KW-0963">Cytoplasm</keyword>
<dbReference type="AlphaFoldDB" id="A0A075B2T9"/>
<dbReference type="Proteomes" id="UP000030755">
    <property type="component" value="Unassembled WGS sequence"/>
</dbReference>
<name>A0A075B2T9_ROZAC</name>
<dbReference type="EMBL" id="KE560848">
    <property type="protein sequence ID" value="EPZ35291.1"/>
    <property type="molecule type" value="Genomic_DNA"/>
</dbReference>
<dbReference type="OrthoDB" id="207084at2759"/>
<feature type="coiled-coil region" evidence="6">
    <location>
        <begin position="291"/>
        <end position="339"/>
    </location>
</feature>
<dbReference type="HOGENOM" id="CLU_003612_1_0_1"/>
<dbReference type="NCBIfam" id="NF041120">
    <property type="entry name" value="RqcH_arch"/>
    <property type="match status" value="1"/>
</dbReference>
<evidence type="ECO:0000256" key="3">
    <source>
        <dbReference type="ARBA" id="ARBA00022490"/>
    </source>
</evidence>
<evidence type="ECO:0000256" key="1">
    <source>
        <dbReference type="ARBA" id="ARBA00004496"/>
    </source>
</evidence>
<feature type="coiled-coil region" evidence="6">
    <location>
        <begin position="611"/>
        <end position="645"/>
    </location>
</feature>